<keyword evidence="3" id="KW-0548">Nucleotidyltransferase</keyword>
<evidence type="ECO:0000256" key="2">
    <source>
        <dbReference type="ARBA" id="ARBA00022679"/>
    </source>
</evidence>
<protein>
    <submittedName>
        <fullName evidence="7">Sugar phosphate nucleotidyltransferase</fullName>
    </submittedName>
</protein>
<dbReference type="InterPro" id="IPR005835">
    <property type="entry name" value="NTP_transferase_dom"/>
</dbReference>
<dbReference type="SUPFAM" id="SSF53448">
    <property type="entry name" value="Nucleotide-diphospho-sugar transferases"/>
    <property type="match status" value="1"/>
</dbReference>
<dbReference type="Gene3D" id="3.90.550.10">
    <property type="entry name" value="Spore Coat Polysaccharide Biosynthesis Protein SpsA, Chain A"/>
    <property type="match status" value="1"/>
</dbReference>
<dbReference type="SUPFAM" id="SSF51161">
    <property type="entry name" value="Trimeric LpxA-like enzymes"/>
    <property type="match status" value="1"/>
</dbReference>
<comment type="similarity">
    <text evidence="1">Belongs to the bacterial/plant glucose-1-phosphate adenylyltransferase family.</text>
</comment>
<evidence type="ECO:0000259" key="6">
    <source>
        <dbReference type="Pfam" id="PF24894"/>
    </source>
</evidence>
<dbReference type="InterPro" id="IPR011004">
    <property type="entry name" value="Trimer_LpxA-like_sf"/>
</dbReference>
<dbReference type="CDD" id="cd02508">
    <property type="entry name" value="ADP_Glucose_PP"/>
    <property type="match status" value="1"/>
</dbReference>
<evidence type="ECO:0000256" key="3">
    <source>
        <dbReference type="ARBA" id="ARBA00022695"/>
    </source>
</evidence>
<evidence type="ECO:0000259" key="5">
    <source>
        <dbReference type="Pfam" id="PF00483"/>
    </source>
</evidence>
<feature type="domain" description="Nucleotidyl transferase" evidence="5">
    <location>
        <begin position="9"/>
        <end position="270"/>
    </location>
</feature>
<dbReference type="PANTHER" id="PTHR43523">
    <property type="entry name" value="GLUCOSE-1-PHOSPHATE ADENYLYLTRANSFERASE-RELATED"/>
    <property type="match status" value="1"/>
</dbReference>
<keyword evidence="2" id="KW-0808">Transferase</keyword>
<proteinExistence type="inferred from homology"/>
<dbReference type="InterPro" id="IPR011831">
    <property type="entry name" value="ADP-Glc_PPase"/>
</dbReference>
<feature type="domain" description="Glucose-1-phosphate adenylyltransferase/Bifunctional protein GlmU-like C-terminal hexapeptide" evidence="6">
    <location>
        <begin position="300"/>
        <end position="373"/>
    </location>
</feature>
<dbReference type="Gene3D" id="2.160.10.10">
    <property type="entry name" value="Hexapeptide repeat proteins"/>
    <property type="match status" value="1"/>
</dbReference>
<evidence type="ECO:0000256" key="1">
    <source>
        <dbReference type="ARBA" id="ARBA00010443"/>
    </source>
</evidence>
<evidence type="ECO:0000256" key="4">
    <source>
        <dbReference type="ARBA" id="ARBA00023056"/>
    </source>
</evidence>
<accession>A0ABZ3FSS3</accession>
<gene>
    <name evidence="7" type="ORF">AADG42_18000</name>
</gene>
<dbReference type="InterPro" id="IPR029044">
    <property type="entry name" value="Nucleotide-diphossugar_trans"/>
</dbReference>
<dbReference type="PANTHER" id="PTHR43523:SF2">
    <property type="entry name" value="GLUCOSE-1-PHOSPHATE ADENYLYLTRANSFERASE"/>
    <property type="match status" value="1"/>
</dbReference>
<dbReference type="Pfam" id="PF00483">
    <property type="entry name" value="NTP_transferase"/>
    <property type="match status" value="1"/>
</dbReference>
<keyword evidence="8" id="KW-1185">Reference proteome</keyword>
<dbReference type="RefSeq" id="WP_425310573.1">
    <property type="nucleotide sequence ID" value="NZ_CP154795.1"/>
</dbReference>
<sequence>MTRLDRVLGIVQAGGKGSRLDVLTRERAKPVLPFGGEFQLIDFALSSLTHSKIPDVWVDVAYQASTLQRHLAGGRPWDLDRTDGGFRLLAPENGDEPVRNGFAEGNADALLKIWRQIEQQRPELVVVLSADHVFRLDLRDVIDLHRDRGAECTVVTADVSSEEAAQNAVLTVTDGRVTHLDYKPESTTATTVCTEITVYDAQLLGEALASLHSTLQEESDDAEDSGLGDFGEHLLPWFVDRGKAYAFPITSYWRDVGRPEAYLGAHRDLLAGRIDVFDDPEHPVRTRHANRVAARFADGCVVADSHVSGGAVVRGTVRRSVLGPGVVVGTGAVVEDSVIMADTVIEANASVITAIVDERCVIGRGARVGAQPKGTRPRPDDLCLIGTESRVTGTLPPGSRLEPGTTA</sequence>
<organism evidence="7 8">
    <name type="scientific">Ammonicoccus fulvus</name>
    <dbReference type="NCBI Taxonomy" id="3138240"/>
    <lineage>
        <taxon>Bacteria</taxon>
        <taxon>Bacillati</taxon>
        <taxon>Actinomycetota</taxon>
        <taxon>Actinomycetes</taxon>
        <taxon>Propionibacteriales</taxon>
        <taxon>Propionibacteriaceae</taxon>
        <taxon>Ammonicoccus</taxon>
    </lineage>
</organism>
<reference evidence="7 8" key="1">
    <citation type="submission" date="2024-04" db="EMBL/GenBank/DDBJ databases">
        <title>Isolation of an actinomycete strain from pig manure.</title>
        <authorList>
            <person name="Gong T."/>
            <person name="Yu Z."/>
            <person name="An M."/>
            <person name="Wei C."/>
            <person name="Yang W."/>
            <person name="Liu L."/>
        </authorList>
    </citation>
    <scope>NUCLEOTIDE SEQUENCE [LARGE SCALE GENOMIC DNA]</scope>
    <source>
        <strain evidence="7 8">ZF39</strain>
    </source>
</reference>
<evidence type="ECO:0000313" key="7">
    <source>
        <dbReference type="EMBL" id="XAN09128.1"/>
    </source>
</evidence>
<keyword evidence="4" id="KW-0320">Glycogen biosynthesis</keyword>
<dbReference type="Proteomes" id="UP001442841">
    <property type="component" value="Chromosome"/>
</dbReference>
<dbReference type="InterPro" id="IPR056818">
    <property type="entry name" value="GlmU/GlgC-like_hexapep"/>
</dbReference>
<evidence type="ECO:0000313" key="8">
    <source>
        <dbReference type="Proteomes" id="UP001442841"/>
    </source>
</evidence>
<name>A0ABZ3FSS3_9ACTN</name>
<dbReference type="Pfam" id="PF24894">
    <property type="entry name" value="Hexapep_GlmU"/>
    <property type="match status" value="1"/>
</dbReference>
<dbReference type="EMBL" id="CP154795">
    <property type="protein sequence ID" value="XAN09128.1"/>
    <property type="molecule type" value="Genomic_DNA"/>
</dbReference>